<dbReference type="EMBL" id="QICL01000004">
    <property type="protein sequence ID" value="PXV66947.1"/>
    <property type="molecule type" value="Genomic_DNA"/>
</dbReference>
<evidence type="ECO:0000313" key="3">
    <source>
        <dbReference type="Proteomes" id="UP000247973"/>
    </source>
</evidence>
<dbReference type="AlphaFoldDB" id="A0A2V3PRD1"/>
<reference evidence="2 3" key="1">
    <citation type="submission" date="2018-03" db="EMBL/GenBank/DDBJ databases">
        <title>Genomic Encyclopedia of Archaeal and Bacterial Type Strains, Phase II (KMG-II): from individual species to whole genera.</title>
        <authorList>
            <person name="Goeker M."/>
        </authorList>
    </citation>
    <scope>NUCLEOTIDE SEQUENCE [LARGE SCALE GENOMIC DNA]</scope>
    <source>
        <strain evidence="2 3">DSM 100214</strain>
    </source>
</reference>
<dbReference type="RefSeq" id="WP_110309904.1">
    <property type="nucleotide sequence ID" value="NZ_QICL01000004.1"/>
</dbReference>
<dbReference type="Pfam" id="PF03572">
    <property type="entry name" value="Peptidase_S41"/>
    <property type="match status" value="1"/>
</dbReference>
<organism evidence="2 3">
    <name type="scientific">Dysgonomonas alginatilytica</name>
    <dbReference type="NCBI Taxonomy" id="1605892"/>
    <lineage>
        <taxon>Bacteria</taxon>
        <taxon>Pseudomonadati</taxon>
        <taxon>Bacteroidota</taxon>
        <taxon>Bacteroidia</taxon>
        <taxon>Bacteroidales</taxon>
        <taxon>Dysgonomonadaceae</taxon>
        <taxon>Dysgonomonas</taxon>
    </lineage>
</organism>
<dbReference type="InterPro" id="IPR005151">
    <property type="entry name" value="Tail-specific_protease"/>
</dbReference>
<accession>A0A2V3PRD1</accession>
<name>A0A2V3PRD1_9BACT</name>
<dbReference type="GO" id="GO:0006508">
    <property type="term" value="P:proteolysis"/>
    <property type="evidence" value="ECO:0007669"/>
    <property type="project" value="InterPro"/>
</dbReference>
<dbReference type="InterPro" id="IPR029045">
    <property type="entry name" value="ClpP/crotonase-like_dom_sf"/>
</dbReference>
<feature type="domain" description="Tail specific protease" evidence="1">
    <location>
        <begin position="261"/>
        <end position="405"/>
    </location>
</feature>
<sequence>MKPISKYFHIAFLVCLVSNPIQSQMLSQKQMQDDLSFLQGHIHQYFFPLALLEQRTGVNVDNEFKKLNDEITPATSIEDFVQIIRQGLNLLNDAHSQIIPGSSLASYVSPDYYLSSIGNVSLADTTNADYYYRLLNKSMNGKVQINIMTKFMNGEYYNIRPFRYNSIRVNGGEKISSIDGLPMNQFVGDNSAKMYYLFWDPISQKYYSRSFTMVLPLLNIEKFTLNIGDKEIALSLDTTVETLQERHSQSNYRNVMLIDNNILYLRMPAISDREWYISELLRIYTPDVEKIIFDIRGNSGGYDGVWIDLLRKIIDRPLEYKYHVGMNHNPAIENSILSSFSELKMIRKGDKTEMYRQTVQLPDSNSVHFKGKMYVLQDEFTYSAAAALASIAWQNENMEVVGAPSAMISGYTLPAIAFKLPNSEIVFSLAFTADLAGGEKNPYMDKVEVEILENNIDAYVDKILNYDCYSEEYLLNKDKLIEYVRER</sequence>
<evidence type="ECO:0000259" key="1">
    <source>
        <dbReference type="Pfam" id="PF03572"/>
    </source>
</evidence>
<comment type="caution">
    <text evidence="2">The sequence shown here is derived from an EMBL/GenBank/DDBJ whole genome shotgun (WGS) entry which is preliminary data.</text>
</comment>
<dbReference type="Gene3D" id="1.20.920.70">
    <property type="match status" value="1"/>
</dbReference>
<proteinExistence type="predicted"/>
<dbReference type="Proteomes" id="UP000247973">
    <property type="component" value="Unassembled WGS sequence"/>
</dbReference>
<dbReference type="GO" id="GO:0008236">
    <property type="term" value="F:serine-type peptidase activity"/>
    <property type="evidence" value="ECO:0007669"/>
    <property type="project" value="InterPro"/>
</dbReference>
<dbReference type="SUPFAM" id="SSF52096">
    <property type="entry name" value="ClpP/crotonase"/>
    <property type="match status" value="1"/>
</dbReference>
<keyword evidence="3" id="KW-1185">Reference proteome</keyword>
<gene>
    <name evidence="2" type="ORF">CLV62_104209</name>
</gene>
<protein>
    <submittedName>
        <fullName evidence="2">Peptidase S41-like protein</fullName>
    </submittedName>
</protein>
<dbReference type="OrthoDB" id="2327485at2"/>
<dbReference type="Gene3D" id="3.90.226.10">
    <property type="entry name" value="2-enoyl-CoA Hydratase, Chain A, domain 1"/>
    <property type="match status" value="1"/>
</dbReference>
<evidence type="ECO:0000313" key="2">
    <source>
        <dbReference type="EMBL" id="PXV66947.1"/>
    </source>
</evidence>